<comment type="caution">
    <text evidence="3">The sequence shown here is derived from an EMBL/GenBank/DDBJ whole genome shotgun (WGS) entry which is preliminary data.</text>
</comment>
<name>A0ABS1LZ48_9NOCA</name>
<dbReference type="PANTHER" id="PTHR30590:SF2">
    <property type="entry name" value="INNER MEMBRANE PROTEIN"/>
    <property type="match status" value="1"/>
</dbReference>
<dbReference type="InterPro" id="IPR007349">
    <property type="entry name" value="DUF418"/>
</dbReference>
<keyword evidence="1" id="KW-0812">Transmembrane</keyword>
<evidence type="ECO:0000313" key="3">
    <source>
        <dbReference type="EMBL" id="MBL1073692.1"/>
    </source>
</evidence>
<protein>
    <submittedName>
        <fullName evidence="3">DUF418 domain-containing protein</fullName>
    </submittedName>
</protein>
<reference evidence="3 4" key="1">
    <citation type="submission" date="2021-01" db="EMBL/GenBank/DDBJ databases">
        <title>WGS of actinomycetes isolated from Thailand.</title>
        <authorList>
            <person name="Thawai C."/>
        </authorList>
    </citation>
    <scope>NUCLEOTIDE SEQUENCE [LARGE SCALE GENOMIC DNA]</scope>
    <source>
        <strain evidence="3 4">LPG 2</strain>
    </source>
</reference>
<feature type="transmembrane region" description="Helical" evidence="1">
    <location>
        <begin position="301"/>
        <end position="319"/>
    </location>
</feature>
<feature type="transmembrane region" description="Helical" evidence="1">
    <location>
        <begin position="134"/>
        <end position="153"/>
    </location>
</feature>
<dbReference type="PANTHER" id="PTHR30590">
    <property type="entry name" value="INNER MEMBRANE PROTEIN"/>
    <property type="match status" value="1"/>
</dbReference>
<keyword evidence="1" id="KW-1133">Transmembrane helix</keyword>
<feature type="transmembrane region" description="Helical" evidence="1">
    <location>
        <begin position="20"/>
        <end position="37"/>
    </location>
</feature>
<proteinExistence type="predicted"/>
<gene>
    <name evidence="3" type="ORF">JK358_04740</name>
</gene>
<feature type="transmembrane region" description="Helical" evidence="1">
    <location>
        <begin position="236"/>
        <end position="255"/>
    </location>
</feature>
<feature type="transmembrane region" description="Helical" evidence="1">
    <location>
        <begin position="261"/>
        <end position="280"/>
    </location>
</feature>
<accession>A0ABS1LZ48</accession>
<feature type="transmembrane region" description="Helical" evidence="1">
    <location>
        <begin position="111"/>
        <end position="127"/>
    </location>
</feature>
<dbReference type="InterPro" id="IPR052529">
    <property type="entry name" value="Bact_Transport_Assoc"/>
</dbReference>
<feature type="transmembrane region" description="Helical" evidence="1">
    <location>
        <begin position="194"/>
        <end position="215"/>
    </location>
</feature>
<evidence type="ECO:0000313" key="4">
    <source>
        <dbReference type="Proteomes" id="UP000602198"/>
    </source>
</evidence>
<dbReference type="RefSeq" id="WP_201944041.1">
    <property type="nucleotide sequence ID" value="NZ_JAERRJ010000002.1"/>
</dbReference>
<feature type="transmembrane region" description="Helical" evidence="1">
    <location>
        <begin position="325"/>
        <end position="343"/>
    </location>
</feature>
<feature type="transmembrane region" description="Helical" evidence="1">
    <location>
        <begin position="57"/>
        <end position="75"/>
    </location>
</feature>
<sequence>MVQARTTQVPRLAELDALRGFALGGIFLVNIAVMAGIDPDSGGLALGLVEAVFHNKFYVLFAFLFGYSLTMQFRSAERDGGSARLRTLRRCLALMVIGVLHAVFFFNGDVLFGYGAIGLILLLLSPLRPRAALWLAGFLFAIGAAALTVLSLLESGDNLGPDSDPARVERGVAALRAGWGVAASWRWENFSGGVLLYLAYGTVNILPLFLLGLAAGKSRVLEDPARYLPVLPRIQWIGFGVGAPVSILVACTHWLPLMGPLTLTAPLLTAAYAATLLRIMHAHPAVTAIFAPAGKIAATTYLGQSVLTSIIFTGYGFALAGRVSVWTALAIALVLYLLELAAARRWVRHHRYGPVEWLLRVITYGPSHFRRPPATVNP</sequence>
<feature type="transmembrane region" description="Helical" evidence="1">
    <location>
        <begin position="87"/>
        <end position="105"/>
    </location>
</feature>
<dbReference type="Pfam" id="PF04235">
    <property type="entry name" value="DUF418"/>
    <property type="match status" value="1"/>
</dbReference>
<keyword evidence="1" id="KW-0472">Membrane</keyword>
<dbReference type="Proteomes" id="UP000602198">
    <property type="component" value="Unassembled WGS sequence"/>
</dbReference>
<dbReference type="EMBL" id="JAERRJ010000002">
    <property type="protein sequence ID" value="MBL1073692.1"/>
    <property type="molecule type" value="Genomic_DNA"/>
</dbReference>
<feature type="domain" description="DUF418" evidence="2">
    <location>
        <begin position="215"/>
        <end position="365"/>
    </location>
</feature>
<keyword evidence="4" id="KW-1185">Reference proteome</keyword>
<evidence type="ECO:0000259" key="2">
    <source>
        <dbReference type="Pfam" id="PF04235"/>
    </source>
</evidence>
<organism evidence="3 4">
    <name type="scientific">Nocardia acididurans</name>
    <dbReference type="NCBI Taxonomy" id="2802282"/>
    <lineage>
        <taxon>Bacteria</taxon>
        <taxon>Bacillati</taxon>
        <taxon>Actinomycetota</taxon>
        <taxon>Actinomycetes</taxon>
        <taxon>Mycobacteriales</taxon>
        <taxon>Nocardiaceae</taxon>
        <taxon>Nocardia</taxon>
    </lineage>
</organism>
<evidence type="ECO:0000256" key="1">
    <source>
        <dbReference type="SAM" id="Phobius"/>
    </source>
</evidence>